<dbReference type="Proteomes" id="UP000185739">
    <property type="component" value="Chromosome"/>
</dbReference>
<dbReference type="InterPro" id="IPR023271">
    <property type="entry name" value="Aquaporin-like"/>
</dbReference>
<dbReference type="Gene3D" id="1.20.1080.10">
    <property type="entry name" value="Glycerol uptake facilitator protein"/>
    <property type="match status" value="1"/>
</dbReference>
<dbReference type="OrthoDB" id="9786493at2"/>
<dbReference type="KEGG" id="tcl:Tchl_1317"/>
<organism evidence="6 7">
    <name type="scientific">Thauera chlorobenzoica</name>
    <dbReference type="NCBI Taxonomy" id="96773"/>
    <lineage>
        <taxon>Bacteria</taxon>
        <taxon>Pseudomonadati</taxon>
        <taxon>Pseudomonadota</taxon>
        <taxon>Betaproteobacteria</taxon>
        <taxon>Rhodocyclales</taxon>
        <taxon>Zoogloeaceae</taxon>
        <taxon>Thauera</taxon>
    </lineage>
</organism>
<keyword evidence="4" id="KW-0472">Membrane</keyword>
<dbReference type="AlphaFoldDB" id="A0A1H5T462"/>
<accession>A0A1H5T462</accession>
<proteinExistence type="inferred from homology"/>
<evidence type="ECO:0000313" key="7">
    <source>
        <dbReference type="Proteomes" id="UP000185739"/>
    </source>
</evidence>
<gene>
    <name evidence="6" type="ORF">Tchl_1317</name>
</gene>
<dbReference type="GO" id="GO:0015499">
    <property type="term" value="F:formate transmembrane transporter activity"/>
    <property type="evidence" value="ECO:0007669"/>
    <property type="project" value="TreeGrafter"/>
</dbReference>
<dbReference type="InterPro" id="IPR000292">
    <property type="entry name" value="For/NO2_transpt"/>
</dbReference>
<protein>
    <submittedName>
        <fullName evidence="6">Putative formate uptake permease</fullName>
    </submittedName>
</protein>
<dbReference type="PANTHER" id="PTHR30520:SF6">
    <property type="entry name" value="FORMATE_NITRATE FAMILY TRANSPORTER (EUROFUNG)"/>
    <property type="match status" value="1"/>
</dbReference>
<keyword evidence="3" id="KW-1133">Transmembrane helix</keyword>
<dbReference type="RefSeq" id="WP_075147689.1">
    <property type="nucleotide sequence ID" value="NZ_CP018839.1"/>
</dbReference>
<dbReference type="GO" id="GO:0005886">
    <property type="term" value="C:plasma membrane"/>
    <property type="evidence" value="ECO:0007669"/>
    <property type="project" value="TreeGrafter"/>
</dbReference>
<evidence type="ECO:0000313" key="6">
    <source>
        <dbReference type="EMBL" id="APR04176.1"/>
    </source>
</evidence>
<comment type="subcellular location">
    <subcellularLocation>
        <location evidence="1">Membrane</location>
        <topology evidence="1">Multi-pass membrane protein</topology>
    </subcellularLocation>
</comment>
<name>A0A1H5T462_9RHOO</name>
<reference evidence="6 7" key="1">
    <citation type="submission" date="2016-12" db="EMBL/GenBank/DDBJ databases">
        <title>Complete genome sequence of Thauera chlorobenzoica, a Betaproteobacterium degrading haloaromatics anaerobically to CO2 and halides.</title>
        <authorList>
            <person name="Goris T."/>
            <person name="Mergelsberg M."/>
            <person name="Boll M."/>
        </authorList>
    </citation>
    <scope>NUCLEOTIDE SEQUENCE [LARGE SCALE GENOMIC DNA]</scope>
    <source>
        <strain evidence="6 7">3CB1</strain>
    </source>
</reference>
<sequence>MDHFSSSRLMDEIAATSRNKAALSIAGMLLKGFLSGALFAYATAFAFTVSEGLPAGVATLVSAAVFPAGSAIIVLLGLELATGNFAVLPFGLARGSNRRGAVVRNWSWVYLANFLGSVFVGGLLTFALTKGFTESAGALGARIVAVAEAKTLAYQHAGASGWFTALVSGVLCNWMVALGTVLGLGSTSSIGKVTAVWLPISMFFGLGLEHSVVNMFVVPTAIALGADIGVGQWLWWNQLPVTVGNLIGGVVLTGLLLHFGHPAAASVAEPVVLAEETL</sequence>
<dbReference type="STRING" id="96773.Tchl_1317"/>
<comment type="similarity">
    <text evidence="5">Belongs to the FNT transporter (TC 1.A.16) family.</text>
</comment>
<keyword evidence="2" id="KW-0812">Transmembrane</keyword>
<evidence type="ECO:0000256" key="2">
    <source>
        <dbReference type="ARBA" id="ARBA00022692"/>
    </source>
</evidence>
<dbReference type="Pfam" id="PF01226">
    <property type="entry name" value="Form_Nir_trans"/>
    <property type="match status" value="1"/>
</dbReference>
<dbReference type="EMBL" id="CP018839">
    <property type="protein sequence ID" value="APR04176.1"/>
    <property type="molecule type" value="Genomic_DNA"/>
</dbReference>
<dbReference type="PANTHER" id="PTHR30520">
    <property type="entry name" value="FORMATE TRANSPORTER-RELATED"/>
    <property type="match status" value="1"/>
</dbReference>
<evidence type="ECO:0000256" key="3">
    <source>
        <dbReference type="ARBA" id="ARBA00022989"/>
    </source>
</evidence>
<evidence type="ECO:0000256" key="4">
    <source>
        <dbReference type="ARBA" id="ARBA00023136"/>
    </source>
</evidence>
<evidence type="ECO:0000256" key="1">
    <source>
        <dbReference type="ARBA" id="ARBA00004141"/>
    </source>
</evidence>
<keyword evidence="7" id="KW-1185">Reference proteome</keyword>
<evidence type="ECO:0000256" key="5">
    <source>
        <dbReference type="ARBA" id="ARBA00049660"/>
    </source>
</evidence>